<keyword evidence="3" id="KW-1003">Cell membrane</keyword>
<evidence type="ECO:0008006" key="17">
    <source>
        <dbReference type="Google" id="ProtNLM"/>
    </source>
</evidence>
<dbReference type="GO" id="GO:0009791">
    <property type="term" value="P:post-embryonic development"/>
    <property type="evidence" value="ECO:0007669"/>
    <property type="project" value="UniProtKB-ARBA"/>
</dbReference>
<dbReference type="Pfam" id="PF23598">
    <property type="entry name" value="LRR_14"/>
    <property type="match status" value="1"/>
</dbReference>
<evidence type="ECO:0000256" key="4">
    <source>
        <dbReference type="ARBA" id="ARBA00022614"/>
    </source>
</evidence>
<reference evidence="15 16" key="1">
    <citation type="submission" date="2021-07" db="EMBL/GenBank/DDBJ databases">
        <title>The Aristolochia fimbriata genome: insights into angiosperm evolution, floral development and chemical biosynthesis.</title>
        <authorList>
            <person name="Jiao Y."/>
        </authorList>
    </citation>
    <scope>NUCLEOTIDE SEQUENCE [LARGE SCALE GENOMIC DNA]</scope>
    <source>
        <strain evidence="15">IBCAS-2021</strain>
        <tissue evidence="15">Leaf</tissue>
    </source>
</reference>
<evidence type="ECO:0000256" key="3">
    <source>
        <dbReference type="ARBA" id="ARBA00022475"/>
    </source>
</evidence>
<dbReference type="Pfam" id="PF00560">
    <property type="entry name" value="LRR_1"/>
    <property type="match status" value="7"/>
</dbReference>
<dbReference type="FunFam" id="3.80.10.10:FF:000095">
    <property type="entry name" value="LRR receptor-like serine/threonine-protein kinase GSO1"/>
    <property type="match status" value="1"/>
</dbReference>
<evidence type="ECO:0000256" key="8">
    <source>
        <dbReference type="ARBA" id="ARBA00022989"/>
    </source>
</evidence>
<dbReference type="PRINTS" id="PR00019">
    <property type="entry name" value="LEURICHRPT"/>
</dbReference>
<name>A0AAV7E1L5_ARIFI</name>
<dbReference type="InterPro" id="IPR032675">
    <property type="entry name" value="LRR_dom_sf"/>
</dbReference>
<dbReference type="PANTHER" id="PTHR48063:SF16">
    <property type="entry name" value="LRR RECEPTOR-LIKE SERINE_THREONINE-PROTEIN KINASE GSO1"/>
    <property type="match status" value="1"/>
</dbReference>
<comment type="caution">
    <text evidence="15">The sequence shown here is derived from an EMBL/GenBank/DDBJ whole genome shotgun (WGS) entry which is preliminary data.</text>
</comment>
<gene>
    <name evidence="15" type="ORF">H6P81_017157</name>
</gene>
<evidence type="ECO:0000256" key="1">
    <source>
        <dbReference type="ARBA" id="ARBA00004251"/>
    </source>
</evidence>
<dbReference type="Gene3D" id="3.80.10.10">
    <property type="entry name" value="Ribonuclease Inhibitor"/>
    <property type="match status" value="5"/>
</dbReference>
<dbReference type="InterPro" id="IPR013210">
    <property type="entry name" value="LRR_N_plant-typ"/>
</dbReference>
<keyword evidence="7" id="KW-0677">Repeat</keyword>
<dbReference type="InterPro" id="IPR001611">
    <property type="entry name" value="Leu-rich_rpt"/>
</dbReference>
<feature type="domain" description="Disease resistance R13L4/SHOC-2-like LRR" evidence="14">
    <location>
        <begin position="594"/>
        <end position="726"/>
    </location>
</feature>
<feature type="domain" description="Leucine-rich repeat-containing N-terminal plant-type" evidence="13">
    <location>
        <begin position="426"/>
        <end position="460"/>
    </location>
</feature>
<dbReference type="FunFam" id="3.80.10.10:FF:000233">
    <property type="entry name" value="Leucine-rich repeat receptor-like protein kinase TDR"/>
    <property type="match status" value="1"/>
</dbReference>
<dbReference type="InterPro" id="IPR003591">
    <property type="entry name" value="Leu-rich_rpt_typical-subtyp"/>
</dbReference>
<evidence type="ECO:0000256" key="10">
    <source>
        <dbReference type="ARBA" id="ARBA00023180"/>
    </source>
</evidence>
<protein>
    <recommendedName>
        <fullName evidence="17">Leucine-rich repeat-containing N-terminal plant-type domain-containing protein</fullName>
    </recommendedName>
</protein>
<keyword evidence="9 11" id="KW-0472">Membrane</keyword>
<evidence type="ECO:0000313" key="16">
    <source>
        <dbReference type="Proteomes" id="UP000825729"/>
    </source>
</evidence>
<evidence type="ECO:0000259" key="14">
    <source>
        <dbReference type="Pfam" id="PF23598"/>
    </source>
</evidence>
<dbReference type="InterPro" id="IPR046956">
    <property type="entry name" value="RLP23-like"/>
</dbReference>
<keyword evidence="6 12" id="KW-0732">Signal</keyword>
<evidence type="ECO:0000256" key="5">
    <source>
        <dbReference type="ARBA" id="ARBA00022692"/>
    </source>
</evidence>
<evidence type="ECO:0000256" key="6">
    <source>
        <dbReference type="ARBA" id="ARBA00022729"/>
    </source>
</evidence>
<dbReference type="SUPFAM" id="SSF52058">
    <property type="entry name" value="L domain-like"/>
    <property type="match status" value="5"/>
</dbReference>
<dbReference type="Pfam" id="PF13855">
    <property type="entry name" value="LRR_8"/>
    <property type="match status" value="3"/>
</dbReference>
<dbReference type="SMART" id="SM00369">
    <property type="entry name" value="LRR_TYP"/>
    <property type="match status" value="13"/>
</dbReference>
<dbReference type="PANTHER" id="PTHR48063">
    <property type="entry name" value="LRR RECEPTOR-LIKE KINASE"/>
    <property type="match status" value="1"/>
</dbReference>
<keyword evidence="8 11" id="KW-1133">Transmembrane helix</keyword>
<evidence type="ECO:0000313" key="15">
    <source>
        <dbReference type="EMBL" id="KAG9441303.1"/>
    </source>
</evidence>
<evidence type="ECO:0000256" key="11">
    <source>
        <dbReference type="SAM" id="Phobius"/>
    </source>
</evidence>
<comment type="subcellular location">
    <subcellularLocation>
        <location evidence="1">Cell membrane</location>
        <topology evidence="1">Single-pass type I membrane protein</topology>
    </subcellularLocation>
</comment>
<proteinExistence type="inferred from homology"/>
<keyword evidence="5 11" id="KW-0812">Transmembrane</keyword>
<feature type="signal peptide" evidence="12">
    <location>
        <begin position="1"/>
        <end position="22"/>
    </location>
</feature>
<evidence type="ECO:0000256" key="2">
    <source>
        <dbReference type="ARBA" id="ARBA00009592"/>
    </source>
</evidence>
<accession>A0AAV7E1L5</accession>
<keyword evidence="10" id="KW-0325">Glycoprotein</keyword>
<evidence type="ECO:0000259" key="13">
    <source>
        <dbReference type="Pfam" id="PF08263"/>
    </source>
</evidence>
<feature type="chain" id="PRO_5043328021" description="Leucine-rich repeat-containing N-terminal plant-type domain-containing protein" evidence="12">
    <location>
        <begin position="23"/>
        <end position="1286"/>
    </location>
</feature>
<sequence>MRNKYGTKAILQSLLLYYHVLCNLSKLEYLDVSSLSAMKGMQNVLPDSICRLENLRSLELHDCYLGGSIPTCFGELLSLEIIYLGDNQFNGTLSEVHFEKLSKLQYMDLSSSNLKLNMKPDWVPPIRRILSFGEEGNCTSLVALDLGENHLVGNVPSTLGQLHDLVSLHLNANNLTEELPSSMANCTSLKYIDLSMNELTGSIPTWFPESFPDLEILSLRSNKFTGKIPPKLPNLGYLQTGDISTNGETFILSANGKLNEYTQILSLVVSMDFSDNLISGEIPDELSDLSGLVHLNLSGNHLSGKIPQDIGNLHELISLDLSRNIQLSGPIPSSLSKLSFLQHSNVSDNKLHGKIPSGSQLQTLNDASIYMGNAGLCGSPLSKICAENKTPPSVVHEEKSAKEHIEMLWMYIGIGHGFVVGFCGRKALTKFKQGLVDPANRLASWDNGPDCCKWDGVSCDNQTGYVFQLNLRNPHDKYPIADYFQSSLGGQIDPALQELKHLQYLDLGGNSFVGLRIPDFLGSFQRLRYLNLSFAGFAERIPQQIGNLSTLEVLDLSSGIGYAPSSLKQLRMNGVNMTGVSHDWAQVMNSLPYLREIYLAGCGISHIPQTLPFTNFTRLRVLDLQSNLLNSTIPSWVVNITSLESIDLSFNQFSGLPPNLGNLSKLEYLDVSSLSAMKGMQNVLPDSICRLENLRTLVLHDCNLGGSIPTCFGELLSLEIIYLGDNQFNGTLSEVHFEKLSKLQHEARLGAPIPDSNIFLGSCRFEGNKFPSWLQTQKSIQYLILQNASISDRIPSWLWNFAPNLTCLSIRENDIFGQLPSSPMAQSKLLQLYVQQNKLSGPIPDNFLRAQNSLNEFLASGNLFNGTIPHTLGKLENLVILDLSNNDLIGSIPSELCDGRHEYLVLSKNHLTGNIPSSVGNCTHLRVLGLRENQLTGSIPSTLGQLSQLKSLHLNSNNLREELPYSLANCSSLTLLDLSNNKLNGSIPTWFPMSFPQLAVLNLRSNMLTGNIPEKLSNLGSLQVLDLAKNYLHGSIPKTLHNFQTMQKRQDLNDTRIGVNRFLYKESLILSANGKLNEYREILSLVVSMDLSDNLISGEIPAELSDLLGLIVLNLSGNHLSGKIPQDIGNLQELMSLDLSRNQLSGPIPASLSKLSFLQHLNVSYNKLHGMIPSGTQLQTLIDPSIYMGNAGLCGPPLSNNCTANKTPPSVSHEEKSVKEQNEMLWVYIGMSHGFVVGFCGVFGIFAFKKGWRIAFFRFFDDLYEWIIMVWSLNISRLQKKIRKDN</sequence>
<dbReference type="EMBL" id="JAINDJ010000007">
    <property type="protein sequence ID" value="KAG9441303.1"/>
    <property type="molecule type" value="Genomic_DNA"/>
</dbReference>
<keyword evidence="4" id="KW-0433">Leucine-rich repeat</keyword>
<organism evidence="15 16">
    <name type="scientific">Aristolochia fimbriata</name>
    <name type="common">White veined hardy Dutchman's pipe vine</name>
    <dbReference type="NCBI Taxonomy" id="158543"/>
    <lineage>
        <taxon>Eukaryota</taxon>
        <taxon>Viridiplantae</taxon>
        <taxon>Streptophyta</taxon>
        <taxon>Embryophyta</taxon>
        <taxon>Tracheophyta</taxon>
        <taxon>Spermatophyta</taxon>
        <taxon>Magnoliopsida</taxon>
        <taxon>Magnoliidae</taxon>
        <taxon>Piperales</taxon>
        <taxon>Aristolochiaceae</taxon>
        <taxon>Aristolochia</taxon>
    </lineage>
</organism>
<dbReference type="GO" id="GO:0005886">
    <property type="term" value="C:plasma membrane"/>
    <property type="evidence" value="ECO:0007669"/>
    <property type="project" value="UniProtKB-SubCell"/>
</dbReference>
<feature type="transmembrane region" description="Helical" evidence="11">
    <location>
        <begin position="1225"/>
        <end position="1248"/>
    </location>
</feature>
<comment type="similarity">
    <text evidence="2">Belongs to the RLP family.</text>
</comment>
<evidence type="ECO:0000256" key="7">
    <source>
        <dbReference type="ARBA" id="ARBA00022737"/>
    </source>
</evidence>
<keyword evidence="16" id="KW-1185">Reference proteome</keyword>
<dbReference type="FunFam" id="3.80.10.10:FF:000111">
    <property type="entry name" value="LRR receptor-like serine/threonine-protein kinase ERECTA"/>
    <property type="match status" value="1"/>
</dbReference>
<dbReference type="InterPro" id="IPR055414">
    <property type="entry name" value="LRR_R13L4/SHOC2-like"/>
</dbReference>
<evidence type="ECO:0000256" key="12">
    <source>
        <dbReference type="SAM" id="SignalP"/>
    </source>
</evidence>
<dbReference type="Proteomes" id="UP000825729">
    <property type="component" value="Unassembled WGS sequence"/>
</dbReference>
<evidence type="ECO:0000256" key="9">
    <source>
        <dbReference type="ARBA" id="ARBA00023136"/>
    </source>
</evidence>
<dbReference type="Pfam" id="PF08263">
    <property type="entry name" value="LRRNT_2"/>
    <property type="match status" value="1"/>
</dbReference>